<dbReference type="KEGG" id="mlr:MELLADRAFT_114111"/>
<keyword evidence="1" id="KW-0732">Signal</keyword>
<dbReference type="PROSITE" id="PS51462">
    <property type="entry name" value="NUDIX"/>
    <property type="match status" value="1"/>
</dbReference>
<feature type="chain" id="PRO_5003318417" evidence="1">
    <location>
        <begin position="21"/>
        <end position="166"/>
    </location>
</feature>
<dbReference type="SUPFAM" id="SSF55811">
    <property type="entry name" value="Nudix"/>
    <property type="match status" value="1"/>
</dbReference>
<dbReference type="InParanoid" id="F4SC76"/>
<dbReference type="HOGENOM" id="CLU_136335_0_0_1"/>
<feature type="signal peptide" evidence="1">
    <location>
        <begin position="1"/>
        <end position="20"/>
    </location>
</feature>
<keyword evidence="4" id="KW-1185">Reference proteome</keyword>
<dbReference type="InterPro" id="IPR015797">
    <property type="entry name" value="NUDIX_hydrolase-like_dom_sf"/>
</dbReference>
<feature type="domain" description="Nudix hydrolase" evidence="2">
    <location>
        <begin position="13"/>
        <end position="156"/>
    </location>
</feature>
<dbReference type="Proteomes" id="UP000001072">
    <property type="component" value="Unassembled WGS sequence"/>
</dbReference>
<evidence type="ECO:0000259" key="2">
    <source>
        <dbReference type="PROSITE" id="PS51462"/>
    </source>
</evidence>
<organism evidence="4">
    <name type="scientific">Melampsora larici-populina (strain 98AG31 / pathotype 3-4-7)</name>
    <name type="common">Poplar leaf rust fungus</name>
    <dbReference type="NCBI Taxonomy" id="747676"/>
    <lineage>
        <taxon>Eukaryota</taxon>
        <taxon>Fungi</taxon>
        <taxon>Dikarya</taxon>
        <taxon>Basidiomycota</taxon>
        <taxon>Pucciniomycotina</taxon>
        <taxon>Pucciniomycetes</taxon>
        <taxon>Pucciniales</taxon>
        <taxon>Melampsoraceae</taxon>
        <taxon>Melampsora</taxon>
    </lineage>
</organism>
<dbReference type="AlphaFoldDB" id="F4SC76"/>
<gene>
    <name evidence="3" type="ORF">MELLADRAFT_114111</name>
</gene>
<protein>
    <submittedName>
        <fullName evidence="3">Secreted protein</fullName>
    </submittedName>
</protein>
<dbReference type="Pfam" id="PF00293">
    <property type="entry name" value="NUDIX"/>
    <property type="match status" value="1"/>
</dbReference>
<dbReference type="Gene3D" id="3.90.79.10">
    <property type="entry name" value="Nucleoside Triphosphate Pyrophosphohydrolase"/>
    <property type="match status" value="1"/>
</dbReference>
<dbReference type="RefSeq" id="XP_007418977.1">
    <property type="nucleotide sequence ID" value="XM_007418915.1"/>
</dbReference>
<name>F4SC76_MELLP</name>
<sequence>MRLTAILSIILFGSTRHIWCGPYDDVDGYKAMILAYRDNRVLLSYPDNALPKNKGGNGKMLCFPRGKPKEMDEGDTRQTAQRELKEETGYELELDEFEYIMEVDDRTKLFVAKIPSNAKAVQGADTHNRNNVWVDPLEVAGCIKNRQDSMAAWHSECYRFQGVEDF</sequence>
<dbReference type="GeneID" id="18925214"/>
<evidence type="ECO:0000313" key="4">
    <source>
        <dbReference type="Proteomes" id="UP000001072"/>
    </source>
</evidence>
<proteinExistence type="predicted"/>
<evidence type="ECO:0000256" key="1">
    <source>
        <dbReference type="SAM" id="SignalP"/>
    </source>
</evidence>
<evidence type="ECO:0000313" key="3">
    <source>
        <dbReference type="EMBL" id="EGF97759.1"/>
    </source>
</evidence>
<dbReference type="InterPro" id="IPR000086">
    <property type="entry name" value="NUDIX_hydrolase_dom"/>
</dbReference>
<accession>F4SC76</accession>
<dbReference type="VEuPathDB" id="FungiDB:MELLADRAFT_114111"/>
<reference evidence="4" key="1">
    <citation type="journal article" date="2011" name="Proc. Natl. Acad. Sci. U.S.A.">
        <title>Obligate biotrophy features unraveled by the genomic analysis of rust fungi.</title>
        <authorList>
            <person name="Duplessis S."/>
            <person name="Cuomo C.A."/>
            <person name="Lin Y.-C."/>
            <person name="Aerts A."/>
            <person name="Tisserant E."/>
            <person name="Veneault-Fourrey C."/>
            <person name="Joly D.L."/>
            <person name="Hacquard S."/>
            <person name="Amselem J."/>
            <person name="Cantarel B.L."/>
            <person name="Chiu R."/>
            <person name="Coutinho P.M."/>
            <person name="Feau N."/>
            <person name="Field M."/>
            <person name="Frey P."/>
            <person name="Gelhaye E."/>
            <person name="Goldberg J."/>
            <person name="Grabherr M.G."/>
            <person name="Kodira C.D."/>
            <person name="Kohler A."/>
            <person name="Kuees U."/>
            <person name="Lindquist E.A."/>
            <person name="Lucas S.M."/>
            <person name="Mago R."/>
            <person name="Mauceli E."/>
            <person name="Morin E."/>
            <person name="Murat C."/>
            <person name="Pangilinan J.L."/>
            <person name="Park R."/>
            <person name="Pearson M."/>
            <person name="Quesneville H."/>
            <person name="Rouhier N."/>
            <person name="Sakthikumar S."/>
            <person name="Salamov A.A."/>
            <person name="Schmutz J."/>
            <person name="Selles B."/>
            <person name="Shapiro H."/>
            <person name="Tanguay P."/>
            <person name="Tuskan G.A."/>
            <person name="Henrissat B."/>
            <person name="Van de Peer Y."/>
            <person name="Rouze P."/>
            <person name="Ellis J.G."/>
            <person name="Dodds P.N."/>
            <person name="Schein J.E."/>
            <person name="Zhong S."/>
            <person name="Hamelin R.C."/>
            <person name="Grigoriev I.V."/>
            <person name="Szabo L.J."/>
            <person name="Martin F."/>
        </authorList>
    </citation>
    <scope>NUCLEOTIDE SEQUENCE [LARGE SCALE GENOMIC DNA]</scope>
    <source>
        <strain evidence="4">98AG31 / pathotype 3-4-7</strain>
    </source>
</reference>
<dbReference type="EMBL" id="GL883201">
    <property type="protein sequence ID" value="EGF97759.1"/>
    <property type="molecule type" value="Genomic_DNA"/>
</dbReference>